<accession>A0A7W9W8K0</accession>
<evidence type="ECO:0000313" key="2">
    <source>
        <dbReference type="EMBL" id="MBB6052230.1"/>
    </source>
</evidence>
<protein>
    <submittedName>
        <fullName evidence="2">Uncharacterized protein YukE</fullName>
    </submittedName>
</protein>
<keyword evidence="1" id="KW-0175">Coiled coil</keyword>
<dbReference type="EMBL" id="JACHGW010000004">
    <property type="protein sequence ID" value="MBB6052230.1"/>
    <property type="molecule type" value="Genomic_DNA"/>
</dbReference>
<evidence type="ECO:0000313" key="3">
    <source>
        <dbReference type="Proteomes" id="UP000520814"/>
    </source>
</evidence>
<dbReference type="AlphaFoldDB" id="A0A7W9W8K0"/>
<organism evidence="2 3">
    <name type="scientific">Armatimonas rosea</name>
    <dbReference type="NCBI Taxonomy" id="685828"/>
    <lineage>
        <taxon>Bacteria</taxon>
        <taxon>Bacillati</taxon>
        <taxon>Armatimonadota</taxon>
        <taxon>Armatimonadia</taxon>
        <taxon>Armatimonadales</taxon>
        <taxon>Armatimonadaceae</taxon>
        <taxon>Armatimonas</taxon>
    </lineage>
</organism>
<dbReference type="InterPro" id="IPR011009">
    <property type="entry name" value="Kinase-like_dom_sf"/>
</dbReference>
<proteinExistence type="predicted"/>
<sequence>MRLNPAETSASSLSSTRQGRSEWPDAVAYREAIQSPGLSLGDPLLTGAKVAENRQGLPIAYTGRFAVVFRLRGHDGADWALRCFTTPQDGYGITRGTRYRLLATKIAALDDVFVPFRFVESGIRIAGKWYPTIAMQWAQGTPLGRWVEENREKPERLRRLAEELGALLQRLEAAGMAHGDWQHDNLLISPDGTQVTLVDYDGMFVPGLEGYPSPELGHPNYQHPERQVQHFGVGLDRFACLVMQTALLALARNPALWVQFGDGESLLFKASDLRDPAGSPVFAALRAQAELDRDEALADSLARLQDALAHGPDSTLLPVISTQEPQPLPAELVGPPEPSAQERLEKADNLDWIRTYSEVVTHDKWWQAGTSFRPGGQRQAQKDVFRYLILLNEQSHQTKEATNLMWTRVAIASVLLLVLALAQTALGPWFPLVFLMWVASAGYLGYSNWPQRKILDELEAEIAKMNQLAAERRDRVATRNRGASPQALQAAQGAQADYVAEKLRQVPINRVITIHGMPVNTKRELASAGITNALELSRRTTLPGIPQHQITTLQTWCREMEKEFEDEWRKYNASAKNVSADVQRLEMEVAEFTREANRLEREREQFPETNLRAYLKKLLPFLKL</sequence>
<dbReference type="RefSeq" id="WP_184200886.1">
    <property type="nucleotide sequence ID" value="NZ_JACHGW010000004.1"/>
</dbReference>
<gene>
    <name evidence="2" type="ORF">HNQ39_004051</name>
</gene>
<name>A0A7W9W8K0_ARMRO</name>
<feature type="coiled-coil region" evidence="1">
    <location>
        <begin position="575"/>
        <end position="602"/>
    </location>
</feature>
<comment type="caution">
    <text evidence="2">The sequence shown here is derived from an EMBL/GenBank/DDBJ whole genome shotgun (WGS) entry which is preliminary data.</text>
</comment>
<dbReference type="Proteomes" id="UP000520814">
    <property type="component" value="Unassembled WGS sequence"/>
</dbReference>
<evidence type="ECO:0000256" key="1">
    <source>
        <dbReference type="SAM" id="Coils"/>
    </source>
</evidence>
<dbReference type="Gene3D" id="1.10.510.10">
    <property type="entry name" value="Transferase(Phosphotransferase) domain 1"/>
    <property type="match status" value="1"/>
</dbReference>
<reference evidence="2 3" key="1">
    <citation type="submission" date="2020-08" db="EMBL/GenBank/DDBJ databases">
        <title>Genomic Encyclopedia of Type Strains, Phase IV (KMG-IV): sequencing the most valuable type-strain genomes for metagenomic binning, comparative biology and taxonomic classification.</title>
        <authorList>
            <person name="Goeker M."/>
        </authorList>
    </citation>
    <scope>NUCLEOTIDE SEQUENCE [LARGE SCALE GENOMIC DNA]</scope>
    <source>
        <strain evidence="2 3">DSM 23562</strain>
    </source>
</reference>
<keyword evidence="3" id="KW-1185">Reference proteome</keyword>
<dbReference type="SUPFAM" id="SSF56112">
    <property type="entry name" value="Protein kinase-like (PK-like)"/>
    <property type="match status" value="1"/>
</dbReference>